<proteinExistence type="inferred from homology"/>
<comment type="caution">
    <text evidence="10">The sequence shown here is derived from an EMBL/GenBank/DDBJ whole genome shotgun (WGS) entry which is preliminary data.</text>
</comment>
<evidence type="ECO:0000256" key="8">
    <source>
        <dbReference type="ARBA" id="ARBA00048478"/>
    </source>
</evidence>
<evidence type="ECO:0000313" key="11">
    <source>
        <dbReference type="Proteomes" id="UP000076925"/>
    </source>
</evidence>
<dbReference type="InterPro" id="IPR003136">
    <property type="entry name" value="Cytidylate_kin"/>
</dbReference>
<dbReference type="PANTHER" id="PTHR21299:SF2">
    <property type="entry name" value="CYTIDYLATE KINASE"/>
    <property type="match status" value="1"/>
</dbReference>
<dbReference type="Proteomes" id="UP000076925">
    <property type="component" value="Unassembled WGS sequence"/>
</dbReference>
<dbReference type="GO" id="GO:0005829">
    <property type="term" value="C:cytosol"/>
    <property type="evidence" value="ECO:0007669"/>
    <property type="project" value="TreeGrafter"/>
</dbReference>
<comment type="catalytic activity">
    <reaction evidence="8">
        <text>CMP + ATP = CDP + ADP</text>
        <dbReference type="Rhea" id="RHEA:11600"/>
        <dbReference type="ChEBI" id="CHEBI:30616"/>
        <dbReference type="ChEBI" id="CHEBI:58069"/>
        <dbReference type="ChEBI" id="CHEBI:60377"/>
        <dbReference type="ChEBI" id="CHEBI:456216"/>
        <dbReference type="EC" id="2.7.4.25"/>
    </reaction>
</comment>
<dbReference type="GO" id="GO:0005524">
    <property type="term" value="F:ATP binding"/>
    <property type="evidence" value="ECO:0007669"/>
    <property type="project" value="UniProtKB-KW"/>
</dbReference>
<dbReference type="PANTHER" id="PTHR21299">
    <property type="entry name" value="CYTIDYLATE KINASE/PANTOATE-BETA-ALANINE LIGASE"/>
    <property type="match status" value="1"/>
</dbReference>
<organism evidence="10 11">
    <name type="scientific">Scytonema hofmannii PCC 7110</name>
    <dbReference type="NCBI Taxonomy" id="128403"/>
    <lineage>
        <taxon>Bacteria</taxon>
        <taxon>Bacillati</taxon>
        <taxon>Cyanobacteriota</taxon>
        <taxon>Cyanophyceae</taxon>
        <taxon>Nostocales</taxon>
        <taxon>Scytonemataceae</taxon>
        <taxon>Scytonema</taxon>
    </lineage>
</organism>
<reference evidence="10 11" key="1">
    <citation type="journal article" date="2013" name="Genome Biol. Evol.">
        <title>Genomes of Stigonematalean cyanobacteria (subsection V) and the evolution of oxygenic photosynthesis from prokaryotes to plastids.</title>
        <authorList>
            <person name="Dagan T."/>
            <person name="Roettger M."/>
            <person name="Stucken K."/>
            <person name="Landan G."/>
            <person name="Koch R."/>
            <person name="Major P."/>
            <person name="Gould S.B."/>
            <person name="Goremykin V.V."/>
            <person name="Rippka R."/>
            <person name="Tandeau de Marsac N."/>
            <person name="Gugger M."/>
            <person name="Lockhart P.J."/>
            <person name="Allen J.F."/>
            <person name="Brune I."/>
            <person name="Maus I."/>
            <person name="Puhler A."/>
            <person name="Martin W.F."/>
        </authorList>
    </citation>
    <scope>NUCLEOTIDE SEQUENCE [LARGE SCALE GENOMIC DNA]</scope>
    <source>
        <strain evidence="10 11">PCC 7110</strain>
    </source>
</reference>
<name>A0A139WXQ4_9CYAN</name>
<dbReference type="NCBIfam" id="TIGR00017">
    <property type="entry name" value="cmk"/>
    <property type="match status" value="1"/>
</dbReference>
<feature type="domain" description="Cytidylate kinase" evidence="9">
    <location>
        <begin position="10"/>
        <end position="227"/>
    </location>
</feature>
<evidence type="ECO:0000313" key="10">
    <source>
        <dbReference type="EMBL" id="KYC37218.1"/>
    </source>
</evidence>
<protein>
    <recommendedName>
        <fullName evidence="2">(d)CMP kinase</fullName>
        <ecNumber evidence="2">2.7.4.25</ecNumber>
    </recommendedName>
</protein>
<dbReference type="HAMAP" id="MF_00238">
    <property type="entry name" value="Cytidyl_kinase_type1"/>
    <property type="match status" value="1"/>
</dbReference>
<dbReference type="GO" id="GO:0036431">
    <property type="term" value="F:dCMP kinase activity"/>
    <property type="evidence" value="ECO:0007669"/>
    <property type="project" value="InterPro"/>
</dbReference>
<evidence type="ECO:0000256" key="1">
    <source>
        <dbReference type="ARBA" id="ARBA00009427"/>
    </source>
</evidence>
<dbReference type="STRING" id="128403.WA1_47205"/>
<evidence type="ECO:0000256" key="6">
    <source>
        <dbReference type="ARBA" id="ARBA00022840"/>
    </source>
</evidence>
<dbReference type="EMBL" id="ANNX02000047">
    <property type="protein sequence ID" value="KYC37218.1"/>
    <property type="molecule type" value="Genomic_DNA"/>
</dbReference>
<evidence type="ECO:0000256" key="4">
    <source>
        <dbReference type="ARBA" id="ARBA00022741"/>
    </source>
</evidence>
<dbReference type="AlphaFoldDB" id="A0A139WXQ4"/>
<keyword evidence="6" id="KW-0067">ATP-binding</keyword>
<accession>A0A139WXQ4</accession>
<evidence type="ECO:0000256" key="2">
    <source>
        <dbReference type="ARBA" id="ARBA00012906"/>
    </source>
</evidence>
<dbReference type="SUPFAM" id="SSF52540">
    <property type="entry name" value="P-loop containing nucleoside triphosphate hydrolases"/>
    <property type="match status" value="1"/>
</dbReference>
<sequence length="240" mass="26675">MSLHSRKPIVTIDGPAGVGKSTVTRQVAQTLGLLYLDTGAMYRAFTWLVLHKGIATDDEKAIATLVEQCQIQLTTSNNPQFPTLVWIDNHDVTPVIRTPAVTAYVATIAAQPAVRCALVNQQRRYGLNGGLIAEGRDLGTHVFPDAEVKIFLTASIQERARRRLRELQEQGLERLSLEELEQAIIERDWMDISRAIAPLRPAKDAIVLCTDGLSVAEVTEQVVDLYQHRTNSFPARRLLI</sequence>
<evidence type="ECO:0000256" key="3">
    <source>
        <dbReference type="ARBA" id="ARBA00022679"/>
    </source>
</evidence>
<gene>
    <name evidence="10" type="ORF">WA1_47205</name>
</gene>
<evidence type="ECO:0000259" key="9">
    <source>
        <dbReference type="Pfam" id="PF02224"/>
    </source>
</evidence>
<dbReference type="Pfam" id="PF02224">
    <property type="entry name" value="Cytidylate_kin"/>
    <property type="match status" value="1"/>
</dbReference>
<dbReference type="EC" id="2.7.4.25" evidence="2"/>
<evidence type="ECO:0000256" key="5">
    <source>
        <dbReference type="ARBA" id="ARBA00022777"/>
    </source>
</evidence>
<keyword evidence="11" id="KW-1185">Reference proteome</keyword>
<dbReference type="OrthoDB" id="9773087at2"/>
<dbReference type="Gene3D" id="3.40.50.300">
    <property type="entry name" value="P-loop containing nucleotide triphosphate hydrolases"/>
    <property type="match status" value="1"/>
</dbReference>
<comment type="catalytic activity">
    <reaction evidence="7">
        <text>dCMP + ATP = dCDP + ADP</text>
        <dbReference type="Rhea" id="RHEA:25094"/>
        <dbReference type="ChEBI" id="CHEBI:30616"/>
        <dbReference type="ChEBI" id="CHEBI:57566"/>
        <dbReference type="ChEBI" id="CHEBI:58593"/>
        <dbReference type="ChEBI" id="CHEBI:456216"/>
        <dbReference type="EC" id="2.7.4.25"/>
    </reaction>
</comment>
<dbReference type="InterPro" id="IPR011994">
    <property type="entry name" value="Cytidylate_kinase_dom"/>
</dbReference>
<dbReference type="InterPro" id="IPR027417">
    <property type="entry name" value="P-loop_NTPase"/>
</dbReference>
<dbReference type="CDD" id="cd02020">
    <property type="entry name" value="CMPK"/>
    <property type="match status" value="1"/>
</dbReference>
<dbReference type="GO" id="GO:0015949">
    <property type="term" value="P:nucleobase-containing small molecule interconversion"/>
    <property type="evidence" value="ECO:0007669"/>
    <property type="project" value="TreeGrafter"/>
</dbReference>
<keyword evidence="3" id="KW-0808">Transferase</keyword>
<keyword evidence="4" id="KW-0547">Nucleotide-binding</keyword>
<comment type="similarity">
    <text evidence="1">Belongs to the cytidylate kinase family. Type 1 subfamily.</text>
</comment>
<evidence type="ECO:0000256" key="7">
    <source>
        <dbReference type="ARBA" id="ARBA00047615"/>
    </source>
</evidence>
<dbReference type="GO" id="GO:0036430">
    <property type="term" value="F:CMP kinase activity"/>
    <property type="evidence" value="ECO:0007669"/>
    <property type="project" value="RHEA"/>
</dbReference>
<keyword evidence="5 10" id="KW-0418">Kinase</keyword>